<keyword evidence="3" id="KW-0496">Mitochondrion</keyword>
<keyword evidence="5" id="KW-0175">Coiled coil</keyword>
<dbReference type="RefSeq" id="XP_016231385.1">
    <property type="nucleotide sequence ID" value="XM_016384783.1"/>
</dbReference>
<proteinExistence type="inferred from homology"/>
<accession>A0A0D2BIH8</accession>
<dbReference type="GO" id="GO:0005739">
    <property type="term" value="C:mitochondrion"/>
    <property type="evidence" value="ECO:0007669"/>
    <property type="project" value="UniProtKB-SubCell"/>
</dbReference>
<dbReference type="GeneID" id="27337552"/>
<dbReference type="OrthoDB" id="5532350at2759"/>
<keyword evidence="8" id="KW-1185">Reference proteome</keyword>
<feature type="compositionally biased region" description="Polar residues" evidence="6">
    <location>
        <begin position="35"/>
        <end position="44"/>
    </location>
</feature>
<dbReference type="SUPFAM" id="SSF64602">
    <property type="entry name" value="F1 ATPase inhibitor, IF1, C-terminal domain"/>
    <property type="match status" value="1"/>
</dbReference>
<protein>
    <recommendedName>
        <fullName evidence="4">ATPase inhibitor, mitochondrial</fullName>
    </recommendedName>
</protein>
<evidence type="ECO:0000256" key="6">
    <source>
        <dbReference type="SAM" id="MobiDB-lite"/>
    </source>
</evidence>
<gene>
    <name evidence="7" type="ORF">PV08_10469</name>
</gene>
<dbReference type="EMBL" id="KN847499">
    <property type="protein sequence ID" value="KIW11169.1"/>
    <property type="molecule type" value="Genomic_DNA"/>
</dbReference>
<sequence>MLRTQVVKLARANPATRRSFSVASIRASEGDTGAPRSSMTQGDSWQKREQANEAKYIRDKEIESLRKLKERLADQRAHLEELEKHINTLESERIDLDERSKK</sequence>
<reference evidence="7 8" key="1">
    <citation type="submission" date="2015-01" db="EMBL/GenBank/DDBJ databases">
        <title>The Genome Sequence of Exophiala spinifera CBS89968.</title>
        <authorList>
            <consortium name="The Broad Institute Genomics Platform"/>
            <person name="Cuomo C."/>
            <person name="de Hoog S."/>
            <person name="Gorbushina A."/>
            <person name="Stielow B."/>
            <person name="Teixiera M."/>
            <person name="Abouelleil A."/>
            <person name="Chapman S.B."/>
            <person name="Priest M."/>
            <person name="Young S.K."/>
            <person name="Wortman J."/>
            <person name="Nusbaum C."/>
            <person name="Birren B."/>
        </authorList>
    </citation>
    <scope>NUCLEOTIDE SEQUENCE [LARGE SCALE GENOMIC DNA]</scope>
    <source>
        <strain evidence="7 8">CBS 89968</strain>
    </source>
</reference>
<feature type="region of interest" description="Disordered" evidence="6">
    <location>
        <begin position="21"/>
        <end position="52"/>
    </location>
</feature>
<evidence type="ECO:0000256" key="5">
    <source>
        <dbReference type="SAM" id="Coils"/>
    </source>
</evidence>
<comment type="similarity">
    <text evidence="2 4">Belongs to the ATPase inhibitor family.</text>
</comment>
<dbReference type="Pfam" id="PF04568">
    <property type="entry name" value="IATP"/>
    <property type="match status" value="1"/>
</dbReference>
<dbReference type="VEuPathDB" id="FungiDB:PV08_10469"/>
<evidence type="ECO:0000256" key="4">
    <source>
        <dbReference type="RuleBase" id="RU368087"/>
    </source>
</evidence>
<evidence type="ECO:0000256" key="1">
    <source>
        <dbReference type="ARBA" id="ARBA00004173"/>
    </source>
</evidence>
<dbReference type="Gene3D" id="1.20.5.500">
    <property type="entry name" value="Single helix bin"/>
    <property type="match status" value="1"/>
</dbReference>
<dbReference type="HOGENOM" id="CLU_145563_0_2_1"/>
<evidence type="ECO:0000313" key="8">
    <source>
        <dbReference type="Proteomes" id="UP000053328"/>
    </source>
</evidence>
<evidence type="ECO:0000256" key="3">
    <source>
        <dbReference type="ARBA" id="ARBA00023128"/>
    </source>
</evidence>
<evidence type="ECO:0000256" key="2">
    <source>
        <dbReference type="ARBA" id="ARBA00010901"/>
    </source>
</evidence>
<dbReference type="InterPro" id="IPR007648">
    <property type="entry name" value="ATPase_inhibitor_mt"/>
</dbReference>
<comment type="function">
    <text evidence="4">Inhibits the enzyme activity of ATPase.</text>
</comment>
<feature type="coiled-coil region" evidence="5">
    <location>
        <begin position="62"/>
        <end position="99"/>
    </location>
</feature>
<name>A0A0D2BIH8_9EURO</name>
<dbReference type="STRING" id="91928.A0A0D2BIH8"/>
<comment type="subcellular location">
    <subcellularLocation>
        <location evidence="1">Mitochondrion</location>
    </subcellularLocation>
</comment>
<dbReference type="Proteomes" id="UP000053328">
    <property type="component" value="Unassembled WGS sequence"/>
</dbReference>
<organism evidence="7 8">
    <name type="scientific">Exophiala spinifera</name>
    <dbReference type="NCBI Taxonomy" id="91928"/>
    <lineage>
        <taxon>Eukaryota</taxon>
        <taxon>Fungi</taxon>
        <taxon>Dikarya</taxon>
        <taxon>Ascomycota</taxon>
        <taxon>Pezizomycotina</taxon>
        <taxon>Eurotiomycetes</taxon>
        <taxon>Chaetothyriomycetidae</taxon>
        <taxon>Chaetothyriales</taxon>
        <taxon>Herpotrichiellaceae</taxon>
        <taxon>Exophiala</taxon>
    </lineage>
</organism>
<dbReference type="AlphaFoldDB" id="A0A0D2BIH8"/>
<evidence type="ECO:0000313" key="7">
    <source>
        <dbReference type="EMBL" id="KIW11169.1"/>
    </source>
</evidence>
<dbReference type="GO" id="GO:0042030">
    <property type="term" value="F:ATPase inhibitor activity"/>
    <property type="evidence" value="ECO:0007669"/>
    <property type="project" value="InterPro"/>
</dbReference>